<dbReference type="Pfam" id="PF00571">
    <property type="entry name" value="CBS"/>
    <property type="match status" value="2"/>
</dbReference>
<dbReference type="PROSITE" id="PS51371">
    <property type="entry name" value="CBS"/>
    <property type="match status" value="2"/>
</dbReference>
<dbReference type="SMART" id="SM00116">
    <property type="entry name" value="CBS"/>
    <property type="match status" value="2"/>
</dbReference>
<dbReference type="InterPro" id="IPR046342">
    <property type="entry name" value="CBS_dom_sf"/>
</dbReference>
<accession>A0A1M4TMZ9</accession>
<dbReference type="STRING" id="1121881.SAMN02745225_00658"/>
<dbReference type="CDD" id="cd04586">
    <property type="entry name" value="CBS_pair_BON_assoc"/>
    <property type="match status" value="1"/>
</dbReference>
<feature type="domain" description="CBS" evidence="3">
    <location>
        <begin position="112"/>
        <end position="164"/>
    </location>
</feature>
<dbReference type="InterPro" id="IPR051257">
    <property type="entry name" value="Diverse_CBS-Domain"/>
</dbReference>
<reference evidence="5" key="1">
    <citation type="submission" date="2016-11" db="EMBL/GenBank/DDBJ databases">
        <authorList>
            <person name="Varghese N."/>
            <person name="Submissions S."/>
        </authorList>
    </citation>
    <scope>NUCLEOTIDE SEQUENCE [LARGE SCALE GENOMIC DNA]</scope>
    <source>
        <strain evidence="5">DSM 19514</strain>
    </source>
</reference>
<evidence type="ECO:0000256" key="2">
    <source>
        <dbReference type="PROSITE-ProRule" id="PRU00703"/>
    </source>
</evidence>
<dbReference type="AlphaFoldDB" id="A0A1M4TMZ9"/>
<keyword evidence="5" id="KW-1185">Reference proteome</keyword>
<dbReference type="Proteomes" id="UP000184295">
    <property type="component" value="Unassembled WGS sequence"/>
</dbReference>
<keyword evidence="1 2" id="KW-0129">CBS domain</keyword>
<feature type="domain" description="CBS" evidence="3">
    <location>
        <begin position="21"/>
        <end position="78"/>
    </location>
</feature>
<evidence type="ECO:0000256" key="1">
    <source>
        <dbReference type="ARBA" id="ARBA00023122"/>
    </source>
</evidence>
<evidence type="ECO:0000313" key="5">
    <source>
        <dbReference type="Proteomes" id="UP000184295"/>
    </source>
</evidence>
<dbReference type="SUPFAM" id="SSF54631">
    <property type="entry name" value="CBS-domain pair"/>
    <property type="match status" value="1"/>
</dbReference>
<dbReference type="Gene3D" id="3.10.580.10">
    <property type="entry name" value="CBS-domain"/>
    <property type="match status" value="1"/>
</dbReference>
<name>A0A1M4TMZ9_9ACTN</name>
<organism evidence="4 5">
    <name type="scientific">Ferrithrix thermotolerans DSM 19514</name>
    <dbReference type="NCBI Taxonomy" id="1121881"/>
    <lineage>
        <taxon>Bacteria</taxon>
        <taxon>Bacillati</taxon>
        <taxon>Actinomycetota</taxon>
        <taxon>Acidimicrobiia</taxon>
        <taxon>Acidimicrobiales</taxon>
        <taxon>Acidimicrobiaceae</taxon>
        <taxon>Ferrithrix</taxon>
    </lineage>
</organism>
<gene>
    <name evidence="4" type="ORF">SAMN02745225_00658</name>
</gene>
<proteinExistence type="predicted"/>
<dbReference type="InterPro" id="IPR000644">
    <property type="entry name" value="CBS_dom"/>
</dbReference>
<sequence length="164" mass="18187">MTVDKDANDQSQGEALVESYMQRDVYSLSPKATVEDAAKFFIEHSISAAPVVDEEGRLLGVLADDDLMVEEAQLHIPTIFAALGEVAAWPPAVRRFEEESRRYLAATVEEAMTKKVVTVTPHNSIEEAATKMHDHHLRILPVVSDGKVVGVLGRRDLLRALIRR</sequence>
<dbReference type="PANTHER" id="PTHR43080:SF2">
    <property type="entry name" value="CBS DOMAIN-CONTAINING PROTEIN"/>
    <property type="match status" value="1"/>
</dbReference>
<evidence type="ECO:0000259" key="3">
    <source>
        <dbReference type="PROSITE" id="PS51371"/>
    </source>
</evidence>
<protein>
    <submittedName>
        <fullName evidence="4">CBS domain-containing protein</fullName>
    </submittedName>
</protein>
<dbReference type="EMBL" id="FQUL01000006">
    <property type="protein sequence ID" value="SHE45765.1"/>
    <property type="molecule type" value="Genomic_DNA"/>
</dbReference>
<evidence type="ECO:0000313" key="4">
    <source>
        <dbReference type="EMBL" id="SHE45765.1"/>
    </source>
</evidence>
<dbReference type="PANTHER" id="PTHR43080">
    <property type="entry name" value="CBS DOMAIN-CONTAINING PROTEIN CBSX3, MITOCHONDRIAL"/>
    <property type="match status" value="1"/>
</dbReference>